<dbReference type="AlphaFoldDB" id="A0A2P2C846"/>
<feature type="transmembrane region" description="Helical" evidence="6">
    <location>
        <begin position="174"/>
        <end position="200"/>
    </location>
</feature>
<evidence type="ECO:0000313" key="7">
    <source>
        <dbReference type="EMBL" id="CUR58175.1"/>
    </source>
</evidence>
<evidence type="ECO:0000256" key="3">
    <source>
        <dbReference type="ARBA" id="ARBA00022989"/>
    </source>
</evidence>
<dbReference type="GO" id="GO:0016020">
    <property type="term" value="C:membrane"/>
    <property type="evidence" value="ECO:0007669"/>
    <property type="project" value="InterPro"/>
</dbReference>
<keyword evidence="1" id="KW-1003">Cell membrane</keyword>
<feature type="transmembrane region" description="Helical" evidence="6">
    <location>
        <begin position="262"/>
        <end position="281"/>
    </location>
</feature>
<evidence type="ECO:0000256" key="1">
    <source>
        <dbReference type="ARBA" id="ARBA00022475"/>
    </source>
</evidence>
<accession>A0A2P2C846</accession>
<sequence length="970" mass="106544">MSGLFDGDEGPKASGTAERPGRSRALLITTGVLIVGFLLLTGLSSFWTDRMWYSSVGYSDVFSRMLWTKVGLFAFFAVLMSVVVGLNMVLAYRFRPIFRPASAEQTSLDRYRDAITPIRRWLVIGVSLVLGAFAGTSAAGEWRNFMLWSHRVPFGKTDPYFDRDIGFYVFSLPWWHFVVDFAMAMAVVALLAAAVVHYLYGGIRLQSKHDRISGSAAVQLSVLLGAFMLFKAADYWLDRFDVLTGSGNLIDGMSYTDDNAVLPAKNILLGIAVVCALLFFLNIWRRSWMLPSVGVALFVLSAILLGLIWPGIVQQFQVSPSEADKEAPYITKTIQATRDAFNLGDISIETYDQAVDEPSVQELSDATAAVPLIDPKLVRDNFEQNQQQQGYYTVAPVLDVDRYTVDGTDRALVLGVRELDQSGLAESNKNWSNLHTVYTHGYGVIAAYGNQRDAADDVVPAETTPWAESGLPPTGALSDQQDDGYQGAIYFGEQSPDYSIVGKAEGGSDVEFDLPESSDGDKGTTTTYDGQAGVPLGGLWNQLLYAVKFGDPNIVLSSRVNANSKIIYDRDPTERVKKVAPWLQIDRDPYPAVVDGKVVWILDGFTTTDRYPLSDKQSYDDMTNDSLADTSQFQALPTDEINYMRNAVKATVDAYDGTVTLYEWDETDPMLQAWMGAFPETVQPKSEISPDLMAHLRYPEDLFKVQRYQYARYHVTDASDWYEGNDRWQVPQDPYKTGALQPPYRMFIDNPDTATTGSTFSMTSVYTPYKRENLVGFMDVNSDATQSDYGKIRVLRSPGQNIPGPGQVANSFANDEDVKNALSKFSLGGTTPKYGNLLTLPVDGKLLYVQPVYTVRNSEASYPILNAVITSFGQTGGPVGFGTSLPAAIADLLGGTLEPDNPPDTGNPGQGGNNLPADVRNLLTRAEAAFDAADAAFADGDTVTWAQEMERGRALIQRAIEAADSQAPKN</sequence>
<reference evidence="7" key="1">
    <citation type="submission" date="2015-08" db="EMBL/GenBank/DDBJ databases">
        <authorList>
            <person name="Babu N.S."/>
            <person name="Beckwith C.J."/>
            <person name="Beseler K.G."/>
            <person name="Brison A."/>
            <person name="Carone J.V."/>
            <person name="Caskin T.P."/>
            <person name="Diamond M."/>
            <person name="Durham M.E."/>
            <person name="Foxe J.M."/>
            <person name="Go M."/>
            <person name="Henderson B.A."/>
            <person name="Jones I.B."/>
            <person name="McGettigan J.A."/>
            <person name="Micheletti S.J."/>
            <person name="Nasrallah M.E."/>
            <person name="Ortiz D."/>
            <person name="Piller C.R."/>
            <person name="Privatt S.R."/>
            <person name="Schneider S.L."/>
            <person name="Sharp S."/>
            <person name="Smith T.C."/>
            <person name="Stanton J.D."/>
            <person name="Ullery H.E."/>
            <person name="Wilson R.J."/>
            <person name="Serrano M.G."/>
            <person name="Buck G."/>
            <person name="Lee V."/>
            <person name="Wang Y."/>
            <person name="Carvalho R."/>
            <person name="Voegtly L."/>
            <person name="Shi R."/>
            <person name="Duckworth R."/>
            <person name="Johnson A."/>
            <person name="Loviza R."/>
            <person name="Walstead R."/>
            <person name="Shah Z."/>
            <person name="Kiflezghi M."/>
            <person name="Wade K."/>
            <person name="Ball S.L."/>
            <person name="Bradley K.W."/>
            <person name="Asai D.J."/>
            <person name="Bowman C.A."/>
            <person name="Russell D.A."/>
            <person name="Pope W.H."/>
            <person name="Jacobs-Sera D."/>
            <person name="Hendrix R.W."/>
            <person name="Hatfull G.F."/>
        </authorList>
    </citation>
    <scope>NUCLEOTIDE SEQUENCE</scope>
</reference>
<feature type="region of interest" description="Disordered" evidence="5">
    <location>
        <begin position="895"/>
        <end position="917"/>
    </location>
</feature>
<dbReference type="PANTHER" id="PTHR39344">
    <property type="entry name" value="UPF0182 PROTEIN SLL1060"/>
    <property type="match status" value="1"/>
</dbReference>
<feature type="transmembrane region" description="Helical" evidence="6">
    <location>
        <begin position="67"/>
        <end position="90"/>
    </location>
</feature>
<dbReference type="GO" id="GO:0005576">
    <property type="term" value="C:extracellular region"/>
    <property type="evidence" value="ECO:0007669"/>
    <property type="project" value="TreeGrafter"/>
</dbReference>
<dbReference type="InterPro" id="IPR005372">
    <property type="entry name" value="UPF0182"/>
</dbReference>
<evidence type="ECO:0000256" key="5">
    <source>
        <dbReference type="SAM" id="MobiDB-lite"/>
    </source>
</evidence>
<name>A0A2P2C846_9ZZZZ</name>
<keyword evidence="2 6" id="KW-0812">Transmembrane</keyword>
<evidence type="ECO:0000256" key="6">
    <source>
        <dbReference type="SAM" id="Phobius"/>
    </source>
</evidence>
<feature type="transmembrane region" description="Helical" evidence="6">
    <location>
        <begin position="121"/>
        <end position="140"/>
    </location>
</feature>
<organism evidence="7">
    <name type="scientific">metagenome</name>
    <dbReference type="NCBI Taxonomy" id="256318"/>
    <lineage>
        <taxon>unclassified sequences</taxon>
        <taxon>metagenomes</taxon>
    </lineage>
</organism>
<keyword evidence="3 6" id="KW-1133">Transmembrane helix</keyword>
<dbReference type="PANTHER" id="PTHR39344:SF1">
    <property type="entry name" value="UPF0182 PROTEIN SLL1060"/>
    <property type="match status" value="1"/>
</dbReference>
<gene>
    <name evidence="7" type="ORF">NOCA2480141</name>
</gene>
<evidence type="ECO:0000256" key="4">
    <source>
        <dbReference type="ARBA" id="ARBA00023136"/>
    </source>
</evidence>
<dbReference type="EMBL" id="CZKA01000043">
    <property type="protein sequence ID" value="CUR58175.1"/>
    <property type="molecule type" value="Genomic_DNA"/>
</dbReference>
<feature type="transmembrane region" description="Helical" evidence="6">
    <location>
        <begin position="212"/>
        <end position="230"/>
    </location>
</feature>
<dbReference type="HAMAP" id="MF_01600">
    <property type="entry name" value="UPF0182"/>
    <property type="match status" value="1"/>
</dbReference>
<feature type="transmembrane region" description="Helical" evidence="6">
    <location>
        <begin position="25"/>
        <end position="47"/>
    </location>
</feature>
<proteinExistence type="inferred from homology"/>
<keyword evidence="4 6" id="KW-0472">Membrane</keyword>
<evidence type="ECO:0000256" key="2">
    <source>
        <dbReference type="ARBA" id="ARBA00022692"/>
    </source>
</evidence>
<feature type="transmembrane region" description="Helical" evidence="6">
    <location>
        <begin position="293"/>
        <end position="312"/>
    </location>
</feature>
<dbReference type="Pfam" id="PF03699">
    <property type="entry name" value="UPF0182"/>
    <property type="match status" value="1"/>
</dbReference>
<protein>
    <submittedName>
        <fullName evidence="7">Uncharacterized protein</fullName>
    </submittedName>
</protein>